<dbReference type="Gene3D" id="3.40.50.2300">
    <property type="match status" value="1"/>
</dbReference>
<keyword evidence="2 8" id="KW-0597">Phosphoprotein</keyword>
<feature type="domain" description="OmpR/PhoB-type" evidence="11">
    <location>
        <begin position="126"/>
        <end position="224"/>
    </location>
</feature>
<dbReference type="SMART" id="SM00448">
    <property type="entry name" value="REC"/>
    <property type="match status" value="1"/>
</dbReference>
<evidence type="ECO:0000256" key="8">
    <source>
        <dbReference type="PROSITE-ProRule" id="PRU00169"/>
    </source>
</evidence>
<keyword evidence="13" id="KW-1185">Reference proteome</keyword>
<dbReference type="GO" id="GO:0006355">
    <property type="term" value="P:regulation of DNA-templated transcription"/>
    <property type="evidence" value="ECO:0007669"/>
    <property type="project" value="InterPro"/>
</dbReference>
<dbReference type="InterPro" id="IPR036388">
    <property type="entry name" value="WH-like_DNA-bd_sf"/>
</dbReference>
<dbReference type="Proteomes" id="UP000003100">
    <property type="component" value="Unassembled WGS sequence"/>
</dbReference>
<dbReference type="AlphaFoldDB" id="C0CRL3"/>
<dbReference type="RefSeq" id="WP_005951970.1">
    <property type="nucleotide sequence ID" value="NZ_CP136423.1"/>
</dbReference>
<proteinExistence type="predicted"/>
<protein>
    <recommendedName>
        <fullName evidence="1">Stage 0 sporulation protein A homolog</fullName>
    </recommendedName>
</protein>
<evidence type="ECO:0000256" key="3">
    <source>
        <dbReference type="ARBA" id="ARBA00023012"/>
    </source>
</evidence>
<feature type="domain" description="Response regulatory" evidence="10">
    <location>
        <begin position="2"/>
        <end position="116"/>
    </location>
</feature>
<keyword evidence="5 9" id="KW-0238">DNA-binding</keyword>
<dbReference type="CDD" id="cd17625">
    <property type="entry name" value="REC_OmpR_DrrD-like"/>
    <property type="match status" value="1"/>
</dbReference>
<evidence type="ECO:0000313" key="13">
    <source>
        <dbReference type="Proteomes" id="UP000003100"/>
    </source>
</evidence>
<evidence type="ECO:0000259" key="11">
    <source>
        <dbReference type="PROSITE" id="PS51755"/>
    </source>
</evidence>
<feature type="modified residue" description="4-aspartylphosphate" evidence="8">
    <location>
        <position position="51"/>
    </location>
</feature>
<comment type="function">
    <text evidence="7">May play the central regulatory role in sporulation. It may be an element of the effector pathway responsible for the activation of sporulation genes in response to nutritional stress. Spo0A may act in concert with spo0H (a sigma factor) to control the expression of some genes that are critical to the sporulation process.</text>
</comment>
<accession>C0CRL3</accession>
<dbReference type="InterPro" id="IPR001867">
    <property type="entry name" value="OmpR/PhoB-type_DNA-bd"/>
</dbReference>
<name>C0CRL3_BLAHS</name>
<dbReference type="GO" id="GO:0000156">
    <property type="term" value="F:phosphorelay response regulator activity"/>
    <property type="evidence" value="ECO:0007669"/>
    <property type="project" value="TreeGrafter"/>
</dbReference>
<reference evidence="12 13" key="2">
    <citation type="submission" date="2009-02" db="EMBL/GenBank/DDBJ databases">
        <title>Draft genome sequence of Blautia hydrogenotrophica DSM 10507 (Ruminococcus hydrogenotrophicus DSM 10507).</title>
        <authorList>
            <person name="Sudarsanam P."/>
            <person name="Ley R."/>
            <person name="Guruge J."/>
            <person name="Turnbaugh P.J."/>
            <person name="Mahowald M."/>
            <person name="Liep D."/>
            <person name="Gordon J."/>
        </authorList>
    </citation>
    <scope>NUCLEOTIDE SEQUENCE [LARGE SCALE GENOMIC DNA]</scope>
    <source>
        <strain evidence="13">DSM 10507 / JCM 14656 / S5a33</strain>
    </source>
</reference>
<evidence type="ECO:0000256" key="6">
    <source>
        <dbReference type="ARBA" id="ARBA00023163"/>
    </source>
</evidence>
<evidence type="ECO:0000256" key="2">
    <source>
        <dbReference type="ARBA" id="ARBA00022553"/>
    </source>
</evidence>
<dbReference type="eggNOG" id="COG0745">
    <property type="taxonomic scope" value="Bacteria"/>
</dbReference>
<sequence>MRILIAEDEKDLNVLLKKRLENQKYSVDACCDGEEALDYLAVTEYDAVVLDIMMPKINGLQVLQKIRKEGTSTPVLLLTAKDSIEDRVTGLDLGADDYLVKPFAFEELLARIRVMLRKSAAVETNTNVVKIANLTVDLNTHRVFRDETEIELSNKEFSILRYMCMNKGVVLSRDKIEEHIWNYDYAGASNVVDVYIRYLRRKIDDSYEPKLIHTIRGAGYVLRESK</sequence>
<evidence type="ECO:0000256" key="5">
    <source>
        <dbReference type="ARBA" id="ARBA00023125"/>
    </source>
</evidence>
<evidence type="ECO:0000256" key="1">
    <source>
        <dbReference type="ARBA" id="ARBA00018672"/>
    </source>
</evidence>
<dbReference type="GO" id="GO:0005829">
    <property type="term" value="C:cytosol"/>
    <property type="evidence" value="ECO:0007669"/>
    <property type="project" value="TreeGrafter"/>
</dbReference>
<feature type="DNA-binding region" description="OmpR/PhoB-type" evidence="9">
    <location>
        <begin position="126"/>
        <end position="224"/>
    </location>
</feature>
<dbReference type="InterPro" id="IPR039420">
    <property type="entry name" value="WalR-like"/>
</dbReference>
<dbReference type="GeneID" id="86823333"/>
<dbReference type="FunFam" id="3.40.50.2300:FF:000002">
    <property type="entry name" value="DNA-binding response regulator PhoP"/>
    <property type="match status" value="1"/>
</dbReference>
<dbReference type="SUPFAM" id="SSF52172">
    <property type="entry name" value="CheY-like"/>
    <property type="match status" value="1"/>
</dbReference>
<evidence type="ECO:0000259" key="10">
    <source>
        <dbReference type="PROSITE" id="PS50110"/>
    </source>
</evidence>
<gene>
    <name evidence="12" type="ORF">RUMHYD_03527</name>
</gene>
<organism evidence="12 13">
    <name type="scientific">Blautia hydrogenotrophica (strain DSM 10507 / JCM 14656 / S5a33)</name>
    <name type="common">Ruminococcus hydrogenotrophicus</name>
    <dbReference type="NCBI Taxonomy" id="476272"/>
    <lineage>
        <taxon>Bacteria</taxon>
        <taxon>Bacillati</taxon>
        <taxon>Bacillota</taxon>
        <taxon>Clostridia</taxon>
        <taxon>Lachnospirales</taxon>
        <taxon>Lachnospiraceae</taxon>
        <taxon>Blautia</taxon>
    </lineage>
</organism>
<evidence type="ECO:0000256" key="9">
    <source>
        <dbReference type="PROSITE-ProRule" id="PRU01091"/>
    </source>
</evidence>
<dbReference type="FunFam" id="1.10.10.10:FF:000005">
    <property type="entry name" value="Two-component system response regulator"/>
    <property type="match status" value="1"/>
</dbReference>
<dbReference type="PANTHER" id="PTHR48111:SF22">
    <property type="entry name" value="REGULATOR OF RPOS"/>
    <property type="match status" value="1"/>
</dbReference>
<dbReference type="GO" id="GO:0000976">
    <property type="term" value="F:transcription cis-regulatory region binding"/>
    <property type="evidence" value="ECO:0007669"/>
    <property type="project" value="TreeGrafter"/>
</dbReference>
<comment type="caution">
    <text evidence="12">The sequence shown here is derived from an EMBL/GenBank/DDBJ whole genome shotgun (WGS) entry which is preliminary data.</text>
</comment>
<keyword evidence="3" id="KW-0902">Two-component regulatory system</keyword>
<dbReference type="Pfam" id="PF00486">
    <property type="entry name" value="Trans_reg_C"/>
    <property type="match status" value="1"/>
</dbReference>
<evidence type="ECO:0000256" key="7">
    <source>
        <dbReference type="ARBA" id="ARBA00024867"/>
    </source>
</evidence>
<dbReference type="PROSITE" id="PS50110">
    <property type="entry name" value="RESPONSE_REGULATORY"/>
    <property type="match status" value="1"/>
</dbReference>
<dbReference type="Pfam" id="PF00072">
    <property type="entry name" value="Response_reg"/>
    <property type="match status" value="1"/>
</dbReference>
<keyword evidence="6" id="KW-0804">Transcription</keyword>
<dbReference type="PROSITE" id="PS51755">
    <property type="entry name" value="OMPR_PHOB"/>
    <property type="match status" value="1"/>
</dbReference>
<evidence type="ECO:0000256" key="4">
    <source>
        <dbReference type="ARBA" id="ARBA00023015"/>
    </source>
</evidence>
<dbReference type="InterPro" id="IPR001789">
    <property type="entry name" value="Sig_transdc_resp-reg_receiver"/>
</dbReference>
<dbReference type="InterPro" id="IPR011006">
    <property type="entry name" value="CheY-like_superfamily"/>
</dbReference>
<keyword evidence="4" id="KW-0805">Transcription regulation</keyword>
<dbReference type="EMBL" id="ACBZ01000187">
    <property type="protein sequence ID" value="EEG47628.1"/>
    <property type="molecule type" value="Genomic_DNA"/>
</dbReference>
<dbReference type="PATRIC" id="fig|476272.21.peg.202"/>
<dbReference type="GO" id="GO:0032993">
    <property type="term" value="C:protein-DNA complex"/>
    <property type="evidence" value="ECO:0007669"/>
    <property type="project" value="TreeGrafter"/>
</dbReference>
<dbReference type="CDD" id="cd00383">
    <property type="entry name" value="trans_reg_C"/>
    <property type="match status" value="1"/>
</dbReference>
<evidence type="ECO:0000313" key="12">
    <source>
        <dbReference type="EMBL" id="EEG47628.1"/>
    </source>
</evidence>
<dbReference type="PANTHER" id="PTHR48111">
    <property type="entry name" value="REGULATOR OF RPOS"/>
    <property type="match status" value="1"/>
</dbReference>
<dbReference type="Gene3D" id="6.10.250.690">
    <property type="match status" value="1"/>
</dbReference>
<dbReference type="Gene3D" id="1.10.10.10">
    <property type="entry name" value="Winged helix-like DNA-binding domain superfamily/Winged helix DNA-binding domain"/>
    <property type="match status" value="1"/>
</dbReference>
<reference evidence="12 13" key="1">
    <citation type="submission" date="2009-01" db="EMBL/GenBank/DDBJ databases">
        <authorList>
            <person name="Fulton L."/>
            <person name="Clifton S."/>
            <person name="Fulton B."/>
            <person name="Xu J."/>
            <person name="Minx P."/>
            <person name="Pepin K.H."/>
            <person name="Johnson M."/>
            <person name="Bhonagiri V."/>
            <person name="Nash W.E."/>
            <person name="Mardis E.R."/>
            <person name="Wilson R.K."/>
        </authorList>
    </citation>
    <scope>NUCLEOTIDE SEQUENCE [LARGE SCALE GENOMIC DNA]</scope>
    <source>
        <strain evidence="13">DSM 10507 / JCM 14656 / S5a33</strain>
    </source>
</reference>
<dbReference type="SMART" id="SM00862">
    <property type="entry name" value="Trans_reg_C"/>
    <property type="match status" value="1"/>
</dbReference>
<dbReference type="HOGENOM" id="CLU_000445_30_1_9"/>